<accession>A0ABS6WPS4</accession>
<evidence type="ECO:0000256" key="1">
    <source>
        <dbReference type="ARBA" id="ARBA00022857"/>
    </source>
</evidence>
<dbReference type="PIRSF" id="PIRSF000097">
    <property type="entry name" value="AKR"/>
    <property type="match status" value="1"/>
</dbReference>
<dbReference type="EMBL" id="JAHWQX010000003">
    <property type="protein sequence ID" value="MBW3097974.1"/>
    <property type="molecule type" value="Genomic_DNA"/>
</dbReference>
<dbReference type="InterPro" id="IPR023210">
    <property type="entry name" value="NADP_OxRdtase_dom"/>
</dbReference>
<dbReference type="Pfam" id="PF00248">
    <property type="entry name" value="Aldo_ket_red"/>
    <property type="match status" value="1"/>
</dbReference>
<comment type="caution">
    <text evidence="4">The sequence shown here is derived from an EMBL/GenBank/DDBJ whole genome shotgun (WGS) entry which is preliminary data.</text>
</comment>
<dbReference type="InterPro" id="IPR020471">
    <property type="entry name" value="AKR"/>
</dbReference>
<dbReference type="PANTHER" id="PTHR43827:SF3">
    <property type="entry name" value="NADP-DEPENDENT OXIDOREDUCTASE DOMAIN-CONTAINING PROTEIN"/>
    <property type="match status" value="1"/>
</dbReference>
<organism evidence="4 5">
    <name type="scientific">Pseudohoeflea coraliihabitans</name>
    <dbReference type="NCBI Taxonomy" id="2860393"/>
    <lineage>
        <taxon>Bacteria</taxon>
        <taxon>Pseudomonadati</taxon>
        <taxon>Pseudomonadota</taxon>
        <taxon>Alphaproteobacteria</taxon>
        <taxon>Hyphomicrobiales</taxon>
        <taxon>Rhizobiaceae</taxon>
        <taxon>Pseudohoeflea</taxon>
    </lineage>
</organism>
<gene>
    <name evidence="4" type="ORF">KY465_11845</name>
</gene>
<sequence>MTIYFEKTYQRCFGTFPLKGQQLHDAVLAAAEVGYRAFDTAQMYENEAETGAALQATGVPRDELCITTKVDIANFTGEKFLPSVEESLKKLRIDQVDALLLHWPAPDGDIRESLQLLQQAQRHGLTKHIGVSNYTAQMMRDAKALLDTPLVTNQVEFHPLLNQDKLLKAATETGIPLASYCSVARGEVFKYPIFADIGAAYGKTAAQVVLRWILQKGVSINTMSTKPANIEANFHVMDFTLSSIDMHRIEDMTKTGYRIVGKDLVPYAPDFD</sequence>
<dbReference type="Proteomes" id="UP001430804">
    <property type="component" value="Unassembled WGS sequence"/>
</dbReference>
<keyword evidence="2" id="KW-0560">Oxidoreductase</keyword>
<dbReference type="PANTHER" id="PTHR43827">
    <property type="entry name" value="2,5-DIKETO-D-GLUCONIC ACID REDUCTASE"/>
    <property type="match status" value="1"/>
</dbReference>
<keyword evidence="5" id="KW-1185">Reference proteome</keyword>
<evidence type="ECO:0000259" key="3">
    <source>
        <dbReference type="Pfam" id="PF00248"/>
    </source>
</evidence>
<evidence type="ECO:0000313" key="5">
    <source>
        <dbReference type="Proteomes" id="UP001430804"/>
    </source>
</evidence>
<name>A0ABS6WPS4_9HYPH</name>
<dbReference type="CDD" id="cd19140">
    <property type="entry name" value="AKR_AKR3F3"/>
    <property type="match status" value="1"/>
</dbReference>
<feature type="domain" description="NADP-dependent oxidoreductase" evidence="3">
    <location>
        <begin position="20"/>
        <end position="252"/>
    </location>
</feature>
<reference evidence="4" key="1">
    <citation type="submission" date="2021-07" db="EMBL/GenBank/DDBJ databases">
        <title>Pseudohoeflea marina sp. nov. a polyhydroxyalcanoate-producing bacterium.</title>
        <authorList>
            <person name="Zheng W."/>
            <person name="Yu S."/>
            <person name="Huang Y."/>
        </authorList>
    </citation>
    <scope>NUCLEOTIDE SEQUENCE</scope>
    <source>
        <strain evidence="4">DP4N28-3</strain>
    </source>
</reference>
<evidence type="ECO:0000313" key="4">
    <source>
        <dbReference type="EMBL" id="MBW3097974.1"/>
    </source>
</evidence>
<protein>
    <submittedName>
        <fullName evidence="4">Aldo/keto reductase</fullName>
    </submittedName>
</protein>
<dbReference type="InterPro" id="IPR018170">
    <property type="entry name" value="Aldo/ket_reductase_CS"/>
</dbReference>
<proteinExistence type="predicted"/>
<keyword evidence="1" id="KW-0521">NADP</keyword>
<dbReference type="RefSeq" id="WP_219201921.1">
    <property type="nucleotide sequence ID" value="NZ_JAHWQX010000003.1"/>
</dbReference>
<evidence type="ECO:0000256" key="2">
    <source>
        <dbReference type="ARBA" id="ARBA00023002"/>
    </source>
</evidence>
<dbReference type="PROSITE" id="PS00062">
    <property type="entry name" value="ALDOKETO_REDUCTASE_2"/>
    <property type="match status" value="1"/>
</dbReference>